<protein>
    <recommendedName>
        <fullName evidence="26">Growth hormone-regulated TBC protein 1</fullName>
        <ecNumber evidence="7">3.6.5.2</ecNumber>
    </recommendedName>
    <alternativeName>
        <fullName evidence="8">Ras-related protein Rab-14</fullName>
    </alternativeName>
</protein>
<dbReference type="Pfam" id="PF00566">
    <property type="entry name" value="RabGAP-TBC"/>
    <property type="match status" value="1"/>
</dbReference>
<evidence type="ECO:0000256" key="21">
    <source>
        <dbReference type="ARBA" id="ARBA00023288"/>
    </source>
</evidence>
<keyword evidence="10 27" id="KW-0193">Cuticle</keyword>
<dbReference type="PROSITE" id="PS00233">
    <property type="entry name" value="CHIT_BIND_RR_1"/>
    <property type="match status" value="1"/>
</dbReference>
<dbReference type="Gene3D" id="3.40.50.300">
    <property type="entry name" value="P-loop containing nucleotide triphosphate hydrolases"/>
    <property type="match status" value="1"/>
</dbReference>
<comment type="similarity">
    <text evidence="6">Belongs to the small GTPase superfamily. Rab family.</text>
</comment>
<dbReference type="InterPro" id="IPR050302">
    <property type="entry name" value="Rab_GAP_TBC_domain"/>
</dbReference>
<evidence type="ECO:0000256" key="1">
    <source>
        <dbReference type="ARBA" id="ARBA00001946"/>
    </source>
</evidence>
<dbReference type="FunFam" id="3.40.50.300:FF:000344">
    <property type="entry name" value="Ras-related protein Rab-14"/>
    <property type="match status" value="1"/>
</dbReference>
<dbReference type="InterPro" id="IPR000618">
    <property type="entry name" value="Insect_cuticle"/>
</dbReference>
<dbReference type="AlphaFoldDB" id="A0AAN7PYX0"/>
<reference evidence="31" key="1">
    <citation type="submission" date="2023-01" db="EMBL/GenBank/DDBJ databases">
        <title>Key to firefly adult light organ development and bioluminescence: homeobox transcription factors regulate luciferase expression and transportation to peroxisome.</title>
        <authorList>
            <person name="Fu X."/>
        </authorList>
    </citation>
    <scope>NUCLEOTIDE SEQUENCE [LARGE SCALE GENOMIC DNA]</scope>
</reference>
<evidence type="ECO:0000256" key="11">
    <source>
        <dbReference type="ARBA" id="ARBA00022468"/>
    </source>
</evidence>
<dbReference type="GO" id="GO:0015031">
    <property type="term" value="P:protein transport"/>
    <property type="evidence" value="ECO:0007669"/>
    <property type="project" value="UniProtKB-KW"/>
</dbReference>
<organism evidence="30 31">
    <name type="scientific">Aquatica leii</name>
    <dbReference type="NCBI Taxonomy" id="1421715"/>
    <lineage>
        <taxon>Eukaryota</taxon>
        <taxon>Metazoa</taxon>
        <taxon>Ecdysozoa</taxon>
        <taxon>Arthropoda</taxon>
        <taxon>Hexapoda</taxon>
        <taxon>Insecta</taxon>
        <taxon>Pterygota</taxon>
        <taxon>Neoptera</taxon>
        <taxon>Endopterygota</taxon>
        <taxon>Coleoptera</taxon>
        <taxon>Polyphaga</taxon>
        <taxon>Elateriformia</taxon>
        <taxon>Elateroidea</taxon>
        <taxon>Lampyridae</taxon>
        <taxon>Luciolinae</taxon>
        <taxon>Aquatica</taxon>
    </lineage>
</organism>
<dbReference type="Gene3D" id="1.10.472.80">
    <property type="entry name" value="Ypt/Rab-GAP domain of gyp1p, domain 3"/>
    <property type="match status" value="1"/>
</dbReference>
<dbReference type="Gene3D" id="1.10.8.270">
    <property type="entry name" value="putative rabgap domain of human tbc1 domain family member 14 like domains"/>
    <property type="match status" value="1"/>
</dbReference>
<keyword evidence="31" id="KW-1185">Reference proteome</keyword>
<evidence type="ECO:0000256" key="9">
    <source>
        <dbReference type="ARBA" id="ARBA00022448"/>
    </source>
</evidence>
<keyword evidence="18" id="KW-0333">Golgi apparatus</keyword>
<evidence type="ECO:0000256" key="20">
    <source>
        <dbReference type="ARBA" id="ARBA00023136"/>
    </source>
</evidence>
<keyword evidence="22" id="KW-0636">Prenylation</keyword>
<keyword evidence="15" id="KW-0378">Hydrolase</keyword>
<evidence type="ECO:0000256" key="28">
    <source>
        <dbReference type="SAM" id="MobiDB-lite"/>
    </source>
</evidence>
<keyword evidence="11" id="KW-0343">GTPase activation</keyword>
<dbReference type="InterPro" id="IPR035969">
    <property type="entry name" value="Rab-GAP_TBC_sf"/>
</dbReference>
<feature type="compositionally biased region" description="Polar residues" evidence="28">
    <location>
        <begin position="834"/>
        <end position="856"/>
    </location>
</feature>
<dbReference type="GO" id="GO:0003925">
    <property type="term" value="F:G protein activity"/>
    <property type="evidence" value="ECO:0007669"/>
    <property type="project" value="UniProtKB-EC"/>
</dbReference>
<dbReference type="Proteomes" id="UP001353858">
    <property type="component" value="Unassembled WGS sequence"/>
</dbReference>
<name>A0AAN7PYX0_9COLE</name>
<evidence type="ECO:0000256" key="6">
    <source>
        <dbReference type="ARBA" id="ARBA00006270"/>
    </source>
</evidence>
<dbReference type="PANTHER" id="PTHR47219:SF10">
    <property type="entry name" value="GROWTH HORMONE-REGULATED TBC PROTEIN 1"/>
    <property type="match status" value="1"/>
</dbReference>
<evidence type="ECO:0000256" key="8">
    <source>
        <dbReference type="ARBA" id="ARBA00014884"/>
    </source>
</evidence>
<dbReference type="PROSITE" id="PS51421">
    <property type="entry name" value="RAS"/>
    <property type="match status" value="1"/>
</dbReference>
<evidence type="ECO:0000256" key="26">
    <source>
        <dbReference type="ARBA" id="ARBA00070878"/>
    </source>
</evidence>
<dbReference type="PRINTS" id="PR00449">
    <property type="entry name" value="RASTRNSFRMNG"/>
</dbReference>
<dbReference type="Pfam" id="PF16984">
    <property type="entry name" value="Grp7_allergen"/>
    <property type="match status" value="1"/>
</dbReference>
<dbReference type="EC" id="3.6.5.2" evidence="7"/>
<keyword evidence="13" id="KW-0547">Nucleotide-binding</keyword>
<evidence type="ECO:0000256" key="2">
    <source>
        <dbReference type="ARBA" id="ARBA00004172"/>
    </source>
</evidence>
<evidence type="ECO:0000256" key="18">
    <source>
        <dbReference type="ARBA" id="ARBA00023034"/>
    </source>
</evidence>
<keyword evidence="14" id="KW-0967">Endosome</keyword>
<comment type="catalytic activity">
    <reaction evidence="25">
        <text>GTP + H2O = GDP + phosphate + H(+)</text>
        <dbReference type="Rhea" id="RHEA:19669"/>
        <dbReference type="ChEBI" id="CHEBI:15377"/>
        <dbReference type="ChEBI" id="CHEBI:15378"/>
        <dbReference type="ChEBI" id="CHEBI:37565"/>
        <dbReference type="ChEBI" id="CHEBI:43474"/>
        <dbReference type="ChEBI" id="CHEBI:58189"/>
        <dbReference type="EC" id="3.6.5.2"/>
    </reaction>
    <physiologicalReaction direction="left-to-right" evidence="25">
        <dbReference type="Rhea" id="RHEA:19670"/>
    </physiologicalReaction>
</comment>
<accession>A0AAN7PYX0</accession>
<evidence type="ECO:0000313" key="30">
    <source>
        <dbReference type="EMBL" id="KAK4879997.1"/>
    </source>
</evidence>
<dbReference type="SMART" id="SM00175">
    <property type="entry name" value="RAB"/>
    <property type="match status" value="1"/>
</dbReference>
<evidence type="ECO:0000256" key="19">
    <source>
        <dbReference type="ARBA" id="ARBA00023134"/>
    </source>
</evidence>
<dbReference type="SMART" id="SM00176">
    <property type="entry name" value="RAN"/>
    <property type="match status" value="1"/>
</dbReference>
<keyword evidence="9" id="KW-0813">Transport</keyword>
<comment type="cofactor">
    <cofactor evidence="1">
        <name>Mg(2+)</name>
        <dbReference type="ChEBI" id="CHEBI:18420"/>
    </cofactor>
</comment>
<dbReference type="PROSITE" id="PS51420">
    <property type="entry name" value="RHO"/>
    <property type="match status" value="1"/>
</dbReference>
<evidence type="ECO:0000256" key="22">
    <source>
        <dbReference type="ARBA" id="ARBA00023289"/>
    </source>
</evidence>
<dbReference type="InterPro" id="IPR031311">
    <property type="entry name" value="CHIT_BIND_RR_consensus"/>
</dbReference>
<dbReference type="InterPro" id="IPR000195">
    <property type="entry name" value="Rab-GAP-TBC_dom"/>
</dbReference>
<evidence type="ECO:0000256" key="5">
    <source>
        <dbReference type="ARBA" id="ARBA00004541"/>
    </source>
</evidence>
<evidence type="ECO:0000256" key="10">
    <source>
        <dbReference type="ARBA" id="ARBA00022460"/>
    </source>
</evidence>
<comment type="caution">
    <text evidence="30">The sequence shown here is derived from an EMBL/GenBank/DDBJ whole genome shotgun (WGS) entry which is preliminary data.</text>
</comment>
<keyword evidence="19" id="KW-0342">GTP-binding</keyword>
<dbReference type="SMART" id="SM00174">
    <property type="entry name" value="RHO"/>
    <property type="match status" value="1"/>
</dbReference>
<dbReference type="NCBIfam" id="TIGR00231">
    <property type="entry name" value="small_GTP"/>
    <property type="match status" value="1"/>
</dbReference>
<dbReference type="Gene3D" id="3.15.10.50">
    <property type="match status" value="1"/>
</dbReference>
<dbReference type="InterPro" id="IPR038602">
    <property type="entry name" value="Mite_allergen_7_sf"/>
</dbReference>
<keyword evidence="16" id="KW-0653">Protein transport</keyword>
<evidence type="ECO:0000256" key="13">
    <source>
        <dbReference type="ARBA" id="ARBA00022741"/>
    </source>
</evidence>
<keyword evidence="23" id="KW-0968">Cytoplasmic vesicle</keyword>
<dbReference type="PANTHER" id="PTHR47219">
    <property type="entry name" value="RAB GTPASE-ACTIVATING PROTEIN 1-LIKE"/>
    <property type="match status" value="1"/>
</dbReference>
<dbReference type="PROSITE" id="PS51155">
    <property type="entry name" value="CHIT_BIND_RR_2"/>
    <property type="match status" value="1"/>
</dbReference>
<keyword evidence="20" id="KW-0472">Membrane</keyword>
<dbReference type="FunFam" id="1.10.8.270:FF:000016">
    <property type="entry name" value="TBC1 domain family member 2A"/>
    <property type="match status" value="1"/>
</dbReference>
<evidence type="ECO:0000259" key="29">
    <source>
        <dbReference type="PROSITE" id="PS50086"/>
    </source>
</evidence>
<evidence type="ECO:0000256" key="27">
    <source>
        <dbReference type="PROSITE-ProRule" id="PRU00497"/>
    </source>
</evidence>
<dbReference type="GO" id="GO:0005096">
    <property type="term" value="F:GTPase activator activity"/>
    <property type="evidence" value="ECO:0007669"/>
    <property type="project" value="UniProtKB-KW"/>
</dbReference>
<dbReference type="InterPro" id="IPR005225">
    <property type="entry name" value="Small_GTP-bd"/>
</dbReference>
<dbReference type="FunFam" id="1.10.472.80:FF:000029">
    <property type="entry name" value="Growth hormone-regulated TBC protein 1"/>
    <property type="match status" value="1"/>
</dbReference>
<dbReference type="InterPro" id="IPR020234">
    <property type="entry name" value="Mite_allergen_group-7"/>
</dbReference>
<evidence type="ECO:0000256" key="17">
    <source>
        <dbReference type="ARBA" id="ARBA00022990"/>
    </source>
</evidence>
<evidence type="ECO:0000256" key="16">
    <source>
        <dbReference type="ARBA" id="ARBA00022927"/>
    </source>
</evidence>
<evidence type="ECO:0000256" key="4">
    <source>
        <dbReference type="ARBA" id="ARBA00004438"/>
    </source>
</evidence>
<dbReference type="SUPFAM" id="SSF52540">
    <property type="entry name" value="P-loop containing nucleoside triphosphate hydrolases"/>
    <property type="match status" value="1"/>
</dbReference>
<evidence type="ECO:0000256" key="14">
    <source>
        <dbReference type="ARBA" id="ARBA00022753"/>
    </source>
</evidence>
<dbReference type="InterPro" id="IPR027417">
    <property type="entry name" value="P-loop_NTPase"/>
</dbReference>
<dbReference type="PROSITE" id="PS51419">
    <property type="entry name" value="RAB"/>
    <property type="match status" value="1"/>
</dbReference>
<keyword evidence="12" id="KW-0488">Methylation</keyword>
<proteinExistence type="inferred from homology"/>
<dbReference type="GO" id="GO:0042302">
    <property type="term" value="F:structural constituent of cuticle"/>
    <property type="evidence" value="ECO:0007669"/>
    <property type="project" value="UniProtKB-UniRule"/>
</dbReference>
<dbReference type="PROSITE" id="PS50086">
    <property type="entry name" value="TBC_RABGAP"/>
    <property type="match status" value="1"/>
</dbReference>
<evidence type="ECO:0000256" key="24">
    <source>
        <dbReference type="ARBA" id="ARBA00043879"/>
    </source>
</evidence>
<gene>
    <name evidence="30" type="ORF">RN001_008143</name>
</gene>
<evidence type="ECO:0000256" key="23">
    <source>
        <dbReference type="ARBA" id="ARBA00023329"/>
    </source>
</evidence>
<sequence length="856" mass="98518">MASSTFSKIDEYGFERQENFDYKSYETFISRYIGVLAKRAKRWQDLKPIDKYKKSGTLKRFIRKGIPSSEREAVWMAISGAERLQRETSMRYNSLRRNLDNANIIEMIRIDVPRTFPDNIYFTNDNILPKQLFTILATFAHHNTDVGYCQGLNYIAGLLLLATKSEESSFWLLKTLVEVILPKYYVKSMSGLLVDLEVLDEIVQKNEPQIHRHIKNVGMPWAVASTKWFICLYAEVLPTETVLRIWDCIFYEGSKIIFRVALALIKLHKQQILEAKDLGELVNCFREMGSTFAVIDCHNFIAEIFKYPSSFSNAYLEKLRLPYRSTSVMFPQPAVDYYTFPKYDVTYGLSDKLPMEQKSPVNMHDSDMKGTYSLQEPDGTLRTIQYTANDQNGFNAVISRSNKGINPQSYAKAILNAPLGIENLNARIGLGFPTSRELDVNEIRRLNWFFDNQLKYVKYYGYYVIPLPNINAQFKNKIGDTAYDGDIELTSGLMVSLDLKRKCNVTINYEYPVATLEFLVGFDNIEYLYHYKASFMGITTRGGVKGVVKDTSWMLILNLDVVDMNLTLQHYNIQKNGDVTSTVEGDSKWRSWLFQNVTEPLIQPHIKSILNKYTKNITLTLIEWYDYTILHAYNFYTQVSEIVLYCENFLHSTTHIEEQCLPDRKSCLLHQFTEKKFMSDCPHTIGVEFGTRIIEVAGQKIKLQIWDTAGQERFRAVTRSYYRGAAGALMVYDITRRSTYNHLSSWLTDTRNLTNPSTVIFLIGNKCDLEGQRDVTYEEAKQFADENGLMFVEASAKTGQNVEEAFLETARKIYQSIQDGRLDLNAAESGVQHKPSQPGRNTLSSDQQFNKDNCAC</sequence>
<dbReference type="GO" id="GO:0005525">
    <property type="term" value="F:GTP binding"/>
    <property type="evidence" value="ECO:0007669"/>
    <property type="project" value="UniProtKB-KW"/>
</dbReference>
<evidence type="ECO:0000256" key="7">
    <source>
        <dbReference type="ARBA" id="ARBA00011984"/>
    </source>
</evidence>
<dbReference type="Pfam" id="PF00071">
    <property type="entry name" value="Ras"/>
    <property type="match status" value="1"/>
</dbReference>
<keyword evidence="21" id="KW-0449">Lipoprotein</keyword>
<dbReference type="GO" id="GO:0055037">
    <property type="term" value="C:recycling endosome"/>
    <property type="evidence" value="ECO:0007669"/>
    <property type="project" value="UniProtKB-SubCell"/>
</dbReference>
<feature type="domain" description="Rab-GAP TBC" evidence="29">
    <location>
        <begin position="65"/>
        <end position="253"/>
    </location>
</feature>
<dbReference type="InterPro" id="IPR001806">
    <property type="entry name" value="Small_GTPase"/>
</dbReference>
<keyword evidence="17" id="KW-0007">Acetylation</keyword>
<dbReference type="SMART" id="SM00173">
    <property type="entry name" value="RAS"/>
    <property type="match status" value="1"/>
</dbReference>
<comment type="function">
    <text evidence="24">May act as a GTPase-activating protein for Rab family protein(s).</text>
</comment>
<evidence type="ECO:0000313" key="31">
    <source>
        <dbReference type="Proteomes" id="UP001353858"/>
    </source>
</evidence>
<dbReference type="GO" id="GO:0005794">
    <property type="term" value="C:Golgi apparatus"/>
    <property type="evidence" value="ECO:0007669"/>
    <property type="project" value="UniProtKB-SubCell"/>
</dbReference>
<evidence type="ECO:0000256" key="12">
    <source>
        <dbReference type="ARBA" id="ARBA00022481"/>
    </source>
</evidence>
<evidence type="ECO:0000256" key="3">
    <source>
        <dbReference type="ARBA" id="ARBA00004387"/>
    </source>
</evidence>
<dbReference type="EMBL" id="JARPUR010000003">
    <property type="protein sequence ID" value="KAK4879997.1"/>
    <property type="molecule type" value="Genomic_DNA"/>
</dbReference>
<dbReference type="Pfam" id="PF00379">
    <property type="entry name" value="Chitin_bind_4"/>
    <property type="match status" value="1"/>
</dbReference>
<dbReference type="SUPFAM" id="SSF47923">
    <property type="entry name" value="Ypt/Rab-GAP domain of gyp1p"/>
    <property type="match status" value="2"/>
</dbReference>
<evidence type="ECO:0000256" key="15">
    <source>
        <dbReference type="ARBA" id="ARBA00022801"/>
    </source>
</evidence>
<evidence type="ECO:0000256" key="25">
    <source>
        <dbReference type="ARBA" id="ARBA00047660"/>
    </source>
</evidence>
<comment type="subcellular location">
    <subcellularLocation>
        <location evidence="5">Cytoplasmic vesicle</location>
    </subcellularLocation>
    <subcellularLocation>
        <location evidence="4">Early endosome membrane</location>
        <topology evidence="4">Lipid-anchor</topology>
        <orientation evidence="4">Cytoplasmic side</orientation>
    </subcellularLocation>
    <subcellularLocation>
        <location evidence="3">Golgi apparatus</location>
        <location evidence="3">trans-Golgi network membrane</location>
        <topology evidence="3">Lipid-anchor</topology>
        <orientation evidence="3">Cytoplasmic side</orientation>
    </subcellularLocation>
    <subcellularLocation>
        <location evidence="2">Recycling endosome</location>
    </subcellularLocation>
</comment>
<dbReference type="SMART" id="SM00164">
    <property type="entry name" value="TBC"/>
    <property type="match status" value="1"/>
</dbReference>
<feature type="region of interest" description="Disordered" evidence="28">
    <location>
        <begin position="829"/>
        <end position="856"/>
    </location>
</feature>
<dbReference type="GO" id="GO:0031267">
    <property type="term" value="F:small GTPase binding"/>
    <property type="evidence" value="ECO:0007669"/>
    <property type="project" value="TreeGrafter"/>
</dbReference>
<dbReference type="GO" id="GO:0031901">
    <property type="term" value="C:early endosome membrane"/>
    <property type="evidence" value="ECO:0007669"/>
    <property type="project" value="UniProtKB-SubCell"/>
</dbReference>